<comment type="similarity">
    <text evidence="1">Belongs to the TolB family.</text>
</comment>
<dbReference type="PATRIC" id="fig|447.4.peg.598"/>
<proteinExistence type="inferred from homology"/>
<dbReference type="RefSeq" id="WP_058458247.1">
    <property type="nucleotide sequence ID" value="NZ_CAAAIY010000013.1"/>
</dbReference>
<organism evidence="3 4">
    <name type="scientific">Legionella bozemanae</name>
    <name type="common">Fluoribacter bozemanae</name>
    <dbReference type="NCBI Taxonomy" id="447"/>
    <lineage>
        <taxon>Bacteria</taxon>
        <taxon>Pseudomonadati</taxon>
        <taxon>Pseudomonadota</taxon>
        <taxon>Gammaproteobacteria</taxon>
        <taxon>Legionellales</taxon>
        <taxon>Legionellaceae</taxon>
        <taxon>Legionella</taxon>
    </lineage>
</organism>
<dbReference type="AlphaFoldDB" id="A0A0W0S063"/>
<dbReference type="Gene3D" id="2.120.10.30">
    <property type="entry name" value="TolB, C-terminal domain"/>
    <property type="match status" value="1"/>
</dbReference>
<dbReference type="InterPro" id="IPR011659">
    <property type="entry name" value="WD40"/>
</dbReference>
<comment type="caution">
    <text evidence="3">The sequence shown here is derived from an EMBL/GenBank/DDBJ whole genome shotgun (WGS) entry which is preliminary data.</text>
</comment>
<reference evidence="3 4" key="1">
    <citation type="submission" date="2015-11" db="EMBL/GenBank/DDBJ databases">
        <title>Genomic analysis of 38 Legionella species identifies large and diverse effector repertoires.</title>
        <authorList>
            <person name="Burstein D."/>
            <person name="Amaro F."/>
            <person name="Zusman T."/>
            <person name="Lifshitz Z."/>
            <person name="Cohen O."/>
            <person name="Gilbert J.A."/>
            <person name="Pupko T."/>
            <person name="Shuman H.A."/>
            <person name="Segal G."/>
        </authorList>
    </citation>
    <scope>NUCLEOTIDE SEQUENCE [LARGE SCALE GENOMIC DNA]</scope>
    <source>
        <strain evidence="3 4">WIGA</strain>
    </source>
</reference>
<sequence>MKIYLFLFTFLYCIATQATPTLAFERYGSIWTARMDGSKAQKITEGYIPEISPDGNYIAYNVVDKSGSRYLAIIELKSGKITPLKNIPSANSFNPVWSPDGKTLLFNTFINNNWYLALVDAEGRGFHLLKNTLNEYSPAWAKNGASFFSHDLDAIYWMDFKGNLIKKWNLNEIIPQGSMSSASRIHLSPDGKTLIMDVDMNEEILKNWNEPPPALWTLHLDSGKTTRITPKGRPAWNPFWINSEEFIFLEQGINEKTPGLYRGSLKSSSKVLLLKNVQTPSVSR</sequence>
<protein>
    <submittedName>
        <fullName evidence="3">Acylaminoacyl peptidase</fullName>
    </submittedName>
</protein>
<evidence type="ECO:0000256" key="2">
    <source>
        <dbReference type="SAM" id="SignalP"/>
    </source>
</evidence>
<feature type="signal peptide" evidence="2">
    <location>
        <begin position="1"/>
        <end position="23"/>
    </location>
</feature>
<gene>
    <name evidence="3" type="ORF">Lboz_0555</name>
</gene>
<dbReference type="InterPro" id="IPR011042">
    <property type="entry name" value="6-blade_b-propeller_TolB-like"/>
</dbReference>
<dbReference type="PANTHER" id="PTHR36842">
    <property type="entry name" value="PROTEIN TOLB HOMOLOG"/>
    <property type="match status" value="1"/>
</dbReference>
<name>A0A0W0S063_LEGBO</name>
<keyword evidence="2" id="KW-0732">Signal</keyword>
<evidence type="ECO:0000313" key="4">
    <source>
        <dbReference type="Proteomes" id="UP000054695"/>
    </source>
</evidence>
<dbReference type="Pfam" id="PF07676">
    <property type="entry name" value="PD40"/>
    <property type="match status" value="1"/>
</dbReference>
<evidence type="ECO:0000256" key="1">
    <source>
        <dbReference type="ARBA" id="ARBA00009820"/>
    </source>
</evidence>
<keyword evidence="4" id="KW-1185">Reference proteome</keyword>
<evidence type="ECO:0000313" key="3">
    <source>
        <dbReference type="EMBL" id="KTC76485.1"/>
    </source>
</evidence>
<dbReference type="SUPFAM" id="SSF69304">
    <property type="entry name" value="Tricorn protease N-terminal domain"/>
    <property type="match status" value="1"/>
</dbReference>
<accession>A0A0W0S063</accession>
<dbReference type="PANTHER" id="PTHR36842:SF1">
    <property type="entry name" value="PROTEIN TOLB"/>
    <property type="match status" value="1"/>
</dbReference>
<dbReference type="EMBL" id="LNXU01000004">
    <property type="protein sequence ID" value="KTC76485.1"/>
    <property type="molecule type" value="Genomic_DNA"/>
</dbReference>
<dbReference type="STRING" id="447.Lboz_0555"/>
<feature type="chain" id="PRO_5006911486" evidence="2">
    <location>
        <begin position="24"/>
        <end position="284"/>
    </location>
</feature>
<dbReference type="OrthoDB" id="9812921at2"/>
<dbReference type="Proteomes" id="UP000054695">
    <property type="component" value="Unassembled WGS sequence"/>
</dbReference>